<proteinExistence type="predicted"/>
<dbReference type="Proteomes" id="UP000468668">
    <property type="component" value="Unassembled WGS sequence"/>
</dbReference>
<sequence length="86" mass="9726">MEEEKVPLRLARDQMLGVETSLELTARRANKAVGQRDRYRANALRLACENLTLRGCCARKACKGYCARARRMAGDDYSERGDAFLD</sequence>
<reference evidence="1 2" key="1">
    <citation type="submission" date="2019-09" db="EMBL/GenBank/DDBJ databases">
        <title>Whole genome shotgun sequencing (WGS) of Ellagibacter isourolithinifaciens DSM 104140(T) and Adlercreutzia muris DSM 29508(T).</title>
        <authorList>
            <person name="Stoll D.A."/>
            <person name="Danylec N."/>
            <person name="Huch M."/>
        </authorList>
    </citation>
    <scope>NUCLEOTIDE SEQUENCE [LARGE SCALE GENOMIC DNA]</scope>
    <source>
        <strain evidence="1 2">DSM 104140</strain>
    </source>
</reference>
<name>A0A6N6NJ98_9ACTN</name>
<dbReference type="EMBL" id="WAJR01000032">
    <property type="protein sequence ID" value="KAB1636641.1"/>
    <property type="molecule type" value="Genomic_DNA"/>
</dbReference>
<protein>
    <submittedName>
        <fullName evidence="1">Uncharacterized protein</fullName>
    </submittedName>
</protein>
<organism evidence="1 2">
    <name type="scientific">Ellagibacter isourolithinifaciens</name>
    <dbReference type="NCBI Taxonomy" id="2137581"/>
    <lineage>
        <taxon>Bacteria</taxon>
        <taxon>Bacillati</taxon>
        <taxon>Actinomycetota</taxon>
        <taxon>Coriobacteriia</taxon>
        <taxon>Eggerthellales</taxon>
        <taxon>Eggerthellaceae</taxon>
        <taxon>Ellagibacter</taxon>
    </lineage>
</organism>
<accession>A0A6N6NJ98</accession>
<dbReference type="AlphaFoldDB" id="A0A6N6NJ98"/>
<gene>
    <name evidence="1" type="ORF">F8C90_09595</name>
</gene>
<keyword evidence="2" id="KW-1185">Reference proteome</keyword>
<dbReference type="RefSeq" id="WP_158050299.1">
    <property type="nucleotide sequence ID" value="NZ_WAJR01000032.1"/>
</dbReference>
<comment type="caution">
    <text evidence="1">The sequence shown here is derived from an EMBL/GenBank/DDBJ whole genome shotgun (WGS) entry which is preliminary data.</text>
</comment>
<dbReference type="GeneID" id="98658664"/>
<evidence type="ECO:0000313" key="2">
    <source>
        <dbReference type="Proteomes" id="UP000468668"/>
    </source>
</evidence>
<evidence type="ECO:0000313" key="1">
    <source>
        <dbReference type="EMBL" id="KAB1636641.1"/>
    </source>
</evidence>